<dbReference type="InterPro" id="IPR020472">
    <property type="entry name" value="WD40_PAC1"/>
</dbReference>
<dbReference type="PANTHER" id="PTHR19849:SF0">
    <property type="entry name" value="PHOSPHOLIPASE A-2-ACTIVATING PROTEIN"/>
    <property type="match status" value="1"/>
</dbReference>
<dbReference type="PRINTS" id="PR00320">
    <property type="entry name" value="GPROTEINBRPT"/>
</dbReference>
<dbReference type="InterPro" id="IPR036322">
    <property type="entry name" value="WD40_repeat_dom_sf"/>
</dbReference>
<evidence type="ECO:0000256" key="3">
    <source>
        <dbReference type="ARBA" id="ARBA00022737"/>
    </source>
</evidence>
<dbReference type="GO" id="GO:0043161">
    <property type="term" value="P:proteasome-mediated ubiquitin-dependent protein catabolic process"/>
    <property type="evidence" value="ECO:0007669"/>
    <property type="project" value="TreeGrafter"/>
</dbReference>
<dbReference type="PANTHER" id="PTHR19849">
    <property type="entry name" value="PHOSPHOLIPASE A-2-ACTIVATING PROTEIN"/>
    <property type="match status" value="1"/>
</dbReference>
<dbReference type="SUPFAM" id="SSF50978">
    <property type="entry name" value="WD40 repeat-like"/>
    <property type="match status" value="1"/>
</dbReference>
<feature type="repeat" description="WD" evidence="4">
    <location>
        <begin position="322"/>
        <end position="362"/>
    </location>
</feature>
<dbReference type="InterPro" id="IPR019775">
    <property type="entry name" value="WD40_repeat_CS"/>
</dbReference>
<dbReference type="InterPro" id="IPR015943">
    <property type="entry name" value="WD40/YVTN_repeat-like_dom_sf"/>
</dbReference>
<protein>
    <submittedName>
        <fullName evidence="5">Uncharacterized protein</fullName>
    </submittedName>
</protein>
<accession>A0A814I014</accession>
<evidence type="ECO:0000256" key="2">
    <source>
        <dbReference type="ARBA" id="ARBA00022574"/>
    </source>
</evidence>
<feature type="repeat" description="WD" evidence="4">
    <location>
        <begin position="404"/>
        <end position="445"/>
    </location>
</feature>
<dbReference type="AlphaFoldDB" id="A0A814I014"/>
<gene>
    <name evidence="5" type="ORF">OXX778_LOCUS17177</name>
</gene>
<dbReference type="EMBL" id="CAJNOC010004305">
    <property type="protein sequence ID" value="CAF1016914.1"/>
    <property type="molecule type" value="Genomic_DNA"/>
</dbReference>
<feature type="repeat" description="WD" evidence="4">
    <location>
        <begin position="281"/>
        <end position="321"/>
    </location>
</feature>
<dbReference type="Proteomes" id="UP000663879">
    <property type="component" value="Unassembled WGS sequence"/>
</dbReference>
<name>A0A814I014_9BILA</name>
<dbReference type="GO" id="GO:0043130">
    <property type="term" value="F:ubiquitin binding"/>
    <property type="evidence" value="ECO:0007669"/>
    <property type="project" value="TreeGrafter"/>
</dbReference>
<organism evidence="5 6">
    <name type="scientific">Brachionus calyciflorus</name>
    <dbReference type="NCBI Taxonomy" id="104777"/>
    <lineage>
        <taxon>Eukaryota</taxon>
        <taxon>Metazoa</taxon>
        <taxon>Spiralia</taxon>
        <taxon>Gnathifera</taxon>
        <taxon>Rotifera</taxon>
        <taxon>Eurotatoria</taxon>
        <taxon>Monogononta</taxon>
        <taxon>Pseudotrocha</taxon>
        <taxon>Ploima</taxon>
        <taxon>Brachionidae</taxon>
        <taxon>Brachionus</taxon>
    </lineage>
</organism>
<dbReference type="GO" id="GO:0005634">
    <property type="term" value="C:nucleus"/>
    <property type="evidence" value="ECO:0007669"/>
    <property type="project" value="TreeGrafter"/>
</dbReference>
<dbReference type="SMART" id="SM00320">
    <property type="entry name" value="WD40"/>
    <property type="match status" value="6"/>
</dbReference>
<dbReference type="PROSITE" id="PS00678">
    <property type="entry name" value="WD_REPEATS_1"/>
    <property type="match status" value="1"/>
</dbReference>
<reference evidence="5" key="1">
    <citation type="submission" date="2021-02" db="EMBL/GenBank/DDBJ databases">
        <authorList>
            <person name="Nowell W R."/>
        </authorList>
    </citation>
    <scope>NUCLEOTIDE SEQUENCE</scope>
    <source>
        <strain evidence="5">Ploen Becks lab</strain>
    </source>
</reference>
<dbReference type="Pfam" id="PF00400">
    <property type="entry name" value="WD40"/>
    <property type="match status" value="6"/>
</dbReference>
<dbReference type="Gene3D" id="2.130.10.10">
    <property type="entry name" value="YVTN repeat-like/Quinoprotein amine dehydrogenase"/>
    <property type="match status" value="2"/>
</dbReference>
<proteinExistence type="predicted"/>
<dbReference type="CDD" id="cd00200">
    <property type="entry name" value="WD40"/>
    <property type="match status" value="1"/>
</dbReference>
<keyword evidence="2 4" id="KW-0853">WD repeat</keyword>
<dbReference type="PROSITE" id="PS50294">
    <property type="entry name" value="WD_REPEATS_REGION"/>
    <property type="match status" value="3"/>
</dbReference>
<keyword evidence="6" id="KW-1185">Reference proteome</keyword>
<comment type="caution">
    <text evidence="5">The sequence shown here is derived from an EMBL/GenBank/DDBJ whole genome shotgun (WGS) entry which is preliminary data.</text>
</comment>
<feature type="repeat" description="WD" evidence="4">
    <location>
        <begin position="363"/>
        <end position="403"/>
    </location>
</feature>
<evidence type="ECO:0000256" key="4">
    <source>
        <dbReference type="PROSITE-ProRule" id="PRU00221"/>
    </source>
</evidence>
<evidence type="ECO:0000313" key="5">
    <source>
        <dbReference type="EMBL" id="CAF1016914.1"/>
    </source>
</evidence>
<evidence type="ECO:0000313" key="6">
    <source>
        <dbReference type="Proteomes" id="UP000663879"/>
    </source>
</evidence>
<sequence length="501" mass="57691">MEESRKNTPATKPSKKYTSLIERLERKRDEFLRIGDSSHQLLNIYYDGILKEIEDQSAIVYNLISEHFNNLMYIIEDVRKHNLNIIPNEGLDTNMLITAEKIDDLFNTTPISLKNCLNILREEQKISTIITKKLNEYLDFKKILLTPIKKDLDLNETFGSLYEKDNFHMRVPVQKFNFLSVCSDGTIKSWMTNKAESIKSIKKAEKINFSKLINGNRSLLTIGEDIILWDMKDFDIMFSFPVLNNKICCYKLSSDDKLLTCFDDGTVKFWDLVKPRLIYDIKAHEDSILTVKVILNKYFLTGCKDSTIKLWALKSGNLVRTFSGHVRAIIKIKVLSHQKFVSCSEDKSIKIWDRNTGECVRTLIGHENKVTCMKLIQPKKLITGSLDSTIKFWDLESGREEATLKGHKNGINYLKAILNTNKLISSGADFRIKIWTLTEGTCLQTFKGHENFILDVKILPIGLFLSASADSTIKIWNLESKKYLASYNGHENDVINVHFLF</sequence>
<dbReference type="GO" id="GO:0005737">
    <property type="term" value="C:cytoplasm"/>
    <property type="evidence" value="ECO:0007669"/>
    <property type="project" value="TreeGrafter"/>
</dbReference>
<keyword evidence="1" id="KW-0963">Cytoplasm</keyword>
<keyword evidence="3" id="KW-0677">Repeat</keyword>
<dbReference type="OrthoDB" id="674604at2759"/>
<evidence type="ECO:0000256" key="1">
    <source>
        <dbReference type="ARBA" id="ARBA00022490"/>
    </source>
</evidence>
<dbReference type="InterPro" id="IPR001680">
    <property type="entry name" value="WD40_rpt"/>
</dbReference>
<dbReference type="PROSITE" id="PS50082">
    <property type="entry name" value="WD_REPEATS_2"/>
    <property type="match status" value="5"/>
</dbReference>
<feature type="repeat" description="WD" evidence="4">
    <location>
        <begin position="446"/>
        <end position="486"/>
    </location>
</feature>
<dbReference type="GO" id="GO:0010992">
    <property type="term" value="P:ubiquitin recycling"/>
    <property type="evidence" value="ECO:0007669"/>
    <property type="project" value="TreeGrafter"/>
</dbReference>